<dbReference type="EMBL" id="JAGGLC010000007">
    <property type="protein sequence ID" value="MBP1988379.1"/>
    <property type="molecule type" value="Genomic_DNA"/>
</dbReference>
<protein>
    <submittedName>
        <fullName evidence="2">Uncharacterized protein (DUF433 family)</fullName>
    </submittedName>
</protein>
<dbReference type="PANTHER" id="PTHR34849:SF1">
    <property type="entry name" value="SLR0770 PROTEIN"/>
    <property type="match status" value="1"/>
</dbReference>
<dbReference type="OrthoDB" id="315700at2157"/>
<evidence type="ECO:0000313" key="3">
    <source>
        <dbReference type="Proteomes" id="UP000823736"/>
    </source>
</evidence>
<evidence type="ECO:0000256" key="1">
    <source>
        <dbReference type="SAM" id="MobiDB-lite"/>
    </source>
</evidence>
<dbReference type="SUPFAM" id="SSF46689">
    <property type="entry name" value="Homeodomain-like"/>
    <property type="match status" value="1"/>
</dbReference>
<dbReference type="PANTHER" id="PTHR34849">
    <property type="entry name" value="SSL5025 PROTEIN"/>
    <property type="match status" value="1"/>
</dbReference>
<proteinExistence type="predicted"/>
<dbReference type="Pfam" id="PF04255">
    <property type="entry name" value="DUF433"/>
    <property type="match status" value="1"/>
</dbReference>
<accession>A0A8T4GZD6</accession>
<evidence type="ECO:0000313" key="2">
    <source>
        <dbReference type="EMBL" id="MBP1988379.1"/>
    </source>
</evidence>
<dbReference type="InterPro" id="IPR009057">
    <property type="entry name" value="Homeodomain-like_sf"/>
</dbReference>
<reference evidence="2" key="1">
    <citation type="submission" date="2021-03" db="EMBL/GenBank/DDBJ databases">
        <title>Genomic Encyclopedia of Type Strains, Phase IV (KMG-IV): sequencing the most valuable type-strain genomes for metagenomic binning, comparative biology and taxonomic classification.</title>
        <authorList>
            <person name="Goeker M."/>
        </authorList>
    </citation>
    <scope>NUCLEOTIDE SEQUENCE</scope>
    <source>
        <strain evidence="2">DSM 26232</strain>
    </source>
</reference>
<gene>
    <name evidence="2" type="ORF">J2753_002901</name>
</gene>
<dbReference type="AlphaFoldDB" id="A0A8T4GZD6"/>
<dbReference type="Gene3D" id="1.10.10.10">
    <property type="entry name" value="Winged helix-like DNA-binding domain superfamily/Winged helix DNA-binding domain"/>
    <property type="match status" value="1"/>
</dbReference>
<dbReference type="InterPro" id="IPR036388">
    <property type="entry name" value="WH-like_DNA-bd_sf"/>
</dbReference>
<dbReference type="RefSeq" id="WP_209492716.1">
    <property type="nucleotide sequence ID" value="NZ_JAGGLC010000007.1"/>
</dbReference>
<feature type="region of interest" description="Disordered" evidence="1">
    <location>
        <begin position="78"/>
        <end position="104"/>
    </location>
</feature>
<feature type="compositionally biased region" description="Basic and acidic residues" evidence="1">
    <location>
        <begin position="94"/>
        <end position="104"/>
    </location>
</feature>
<comment type="caution">
    <text evidence="2">The sequence shown here is derived from an EMBL/GenBank/DDBJ whole genome shotgun (WGS) entry which is preliminary data.</text>
</comment>
<organism evidence="2 3">
    <name type="scientific">Halolamina salifodinae</name>
    <dbReference type="NCBI Taxonomy" id="1202767"/>
    <lineage>
        <taxon>Archaea</taxon>
        <taxon>Methanobacteriati</taxon>
        <taxon>Methanobacteriota</taxon>
        <taxon>Stenosarchaea group</taxon>
        <taxon>Halobacteria</taxon>
        <taxon>Halobacteriales</taxon>
        <taxon>Haloferacaceae</taxon>
    </lineage>
</organism>
<sequence>MSETVSGDGESASRIVKTTDVLGGQPRIAGSRISVLFVYERVEGRGLDPQTVADRHGLDVADVYRALAYYHEHPREMEEVRREREGAFESFSEDIDRPDGVSPE</sequence>
<dbReference type="Proteomes" id="UP000823736">
    <property type="component" value="Unassembled WGS sequence"/>
</dbReference>
<feature type="compositionally biased region" description="Basic and acidic residues" evidence="1">
    <location>
        <begin position="78"/>
        <end position="87"/>
    </location>
</feature>
<keyword evidence="3" id="KW-1185">Reference proteome</keyword>
<name>A0A8T4GZD6_9EURY</name>
<dbReference type="InterPro" id="IPR007367">
    <property type="entry name" value="DUF433"/>
</dbReference>